<keyword evidence="4" id="KW-1185">Reference proteome</keyword>
<sequence length="376" mass="43472">MALMVPTKDHFPVQYSVCGELEDAVAIVRSKLSVENMVNFRKMPFGHFMDVRKLQFSGQLIHILMLHLAREQPEDEMWFMINGTLHKFTFEDFCRITSLPTSKSYPNFSNVKSLSETIHKKYLGGGTVKCTFAHLRNMFMTAEEDVPGSDLHKLASLYFVEHVLLAKDRGTCIDASHLEAVDDPDVFNAYPWAWESYLLTLRHLKGMMDGQPEKFQEKKNNNSNLKSWKYALYEFPLVLQIWAYETFPVLDDEVAQCNREIKCPLLRWRAKKCPQYQSLKQLLFPSEPEEVANKMDNTLDLLFRSVEDLKNTLNKRIDALEDKIDGLCCDVKDMFTVVGRKRKGAVDHVTRVERGKRKEIGKESRRRSAACPESCV</sequence>
<accession>A0A484KCT6</accession>
<dbReference type="AlphaFoldDB" id="A0A484KCT6"/>
<feature type="coiled-coil region" evidence="1">
    <location>
        <begin position="303"/>
        <end position="330"/>
    </location>
</feature>
<dbReference type="Proteomes" id="UP000595140">
    <property type="component" value="Unassembled WGS sequence"/>
</dbReference>
<gene>
    <name evidence="3" type="ORF">CCAM_LOCUS3470</name>
</gene>
<dbReference type="Pfam" id="PF09331">
    <property type="entry name" value="DUF1985"/>
    <property type="match status" value="1"/>
</dbReference>
<organism evidence="3 4">
    <name type="scientific">Cuscuta campestris</name>
    <dbReference type="NCBI Taxonomy" id="132261"/>
    <lineage>
        <taxon>Eukaryota</taxon>
        <taxon>Viridiplantae</taxon>
        <taxon>Streptophyta</taxon>
        <taxon>Embryophyta</taxon>
        <taxon>Tracheophyta</taxon>
        <taxon>Spermatophyta</taxon>
        <taxon>Magnoliopsida</taxon>
        <taxon>eudicotyledons</taxon>
        <taxon>Gunneridae</taxon>
        <taxon>Pentapetalae</taxon>
        <taxon>asterids</taxon>
        <taxon>lamiids</taxon>
        <taxon>Solanales</taxon>
        <taxon>Convolvulaceae</taxon>
        <taxon>Cuscuteae</taxon>
        <taxon>Cuscuta</taxon>
        <taxon>Cuscuta subgen. Grammica</taxon>
        <taxon>Cuscuta sect. Cleistogrammica</taxon>
    </lineage>
</organism>
<protein>
    <recommendedName>
        <fullName evidence="2">DUF1985 domain-containing protein</fullName>
    </recommendedName>
</protein>
<evidence type="ECO:0000313" key="4">
    <source>
        <dbReference type="Proteomes" id="UP000595140"/>
    </source>
</evidence>
<dbReference type="PANTHER" id="PTHR48449:SF1">
    <property type="entry name" value="DUF1985 DOMAIN-CONTAINING PROTEIN"/>
    <property type="match status" value="1"/>
</dbReference>
<evidence type="ECO:0000259" key="2">
    <source>
        <dbReference type="Pfam" id="PF09331"/>
    </source>
</evidence>
<feature type="domain" description="DUF1985" evidence="2">
    <location>
        <begin position="71"/>
        <end position="201"/>
    </location>
</feature>
<evidence type="ECO:0000313" key="3">
    <source>
        <dbReference type="EMBL" id="VFQ61694.1"/>
    </source>
</evidence>
<evidence type="ECO:0000256" key="1">
    <source>
        <dbReference type="SAM" id="Coils"/>
    </source>
</evidence>
<name>A0A484KCT6_9ASTE</name>
<keyword evidence="1" id="KW-0175">Coiled coil</keyword>
<proteinExistence type="predicted"/>
<dbReference type="OrthoDB" id="1194650at2759"/>
<dbReference type="InterPro" id="IPR015410">
    <property type="entry name" value="DUF1985"/>
</dbReference>
<dbReference type="PANTHER" id="PTHR48449">
    <property type="entry name" value="DUF1985 DOMAIN-CONTAINING PROTEIN"/>
    <property type="match status" value="1"/>
</dbReference>
<reference evidence="3 4" key="1">
    <citation type="submission" date="2018-04" db="EMBL/GenBank/DDBJ databases">
        <authorList>
            <person name="Vogel A."/>
        </authorList>
    </citation>
    <scope>NUCLEOTIDE SEQUENCE [LARGE SCALE GENOMIC DNA]</scope>
</reference>
<dbReference type="EMBL" id="OOIL02000203">
    <property type="protein sequence ID" value="VFQ61694.1"/>
    <property type="molecule type" value="Genomic_DNA"/>
</dbReference>